<feature type="transmembrane region" description="Helical" evidence="7">
    <location>
        <begin position="130"/>
        <end position="150"/>
    </location>
</feature>
<protein>
    <recommendedName>
        <fullName evidence="10">DUF350 domain-containing protein</fullName>
    </recommendedName>
</protein>
<reference evidence="8 9" key="2">
    <citation type="journal article" date="2010" name="Stand. Genomic Sci.">
        <title>Complete genome sequence of Gordonia bronchialis type strain (3410).</title>
        <authorList>
            <person name="Ivanova N."/>
            <person name="Sikorski J."/>
            <person name="Jando M."/>
            <person name="Lapidus A."/>
            <person name="Nolan M."/>
            <person name="Lucas S."/>
            <person name="Del Rio T.G."/>
            <person name="Tice H."/>
            <person name="Copeland A."/>
            <person name="Cheng J.F."/>
            <person name="Chen F."/>
            <person name="Bruce D."/>
            <person name="Goodwin L."/>
            <person name="Pitluck S."/>
            <person name="Mavromatis K."/>
            <person name="Ovchinnikova G."/>
            <person name="Pati A."/>
            <person name="Chen A."/>
            <person name="Palaniappan K."/>
            <person name="Land M."/>
            <person name="Hauser L."/>
            <person name="Chang Y.J."/>
            <person name="Jeffries C.D."/>
            <person name="Chain P."/>
            <person name="Saunders E."/>
            <person name="Han C."/>
            <person name="Detter J.C."/>
            <person name="Brettin T."/>
            <person name="Rohde M."/>
            <person name="Goker M."/>
            <person name="Bristow J."/>
            <person name="Eisen J.A."/>
            <person name="Markowitz V."/>
            <person name="Hugenholtz P."/>
            <person name="Klenk H.P."/>
            <person name="Kyrpides N.C."/>
        </authorList>
    </citation>
    <scope>NUCLEOTIDE SEQUENCE [LARGE SCALE GENOMIC DNA]</scope>
    <source>
        <strain evidence="9">ATCC 25592 / DSM 43247 / BCRC 13721 / JCM 3198 / KCTC 3076 / NBRC 16047 / NCTC 10667</strain>
    </source>
</reference>
<proteinExistence type="inferred from homology"/>
<accession>D0L2B8</accession>
<comment type="similarity">
    <text evidence="2">Belongs to the UPF0719 family.</text>
</comment>
<dbReference type="STRING" id="526226.Gbro_0681"/>
<evidence type="ECO:0000256" key="5">
    <source>
        <dbReference type="ARBA" id="ARBA00022989"/>
    </source>
</evidence>
<dbReference type="Pfam" id="PF03994">
    <property type="entry name" value="DUF350"/>
    <property type="match status" value="1"/>
</dbReference>
<keyword evidence="9" id="KW-1185">Reference proteome</keyword>
<keyword evidence="6 7" id="KW-0472">Membrane</keyword>
<organism evidence="8 9">
    <name type="scientific">Gordonia bronchialis (strain ATCC 25592 / DSM 43247 / BCRC 13721 / JCM 3198 / KCTC 3076 / NBRC 16047 / NCTC 10667)</name>
    <name type="common">Rhodococcus bronchialis</name>
    <dbReference type="NCBI Taxonomy" id="526226"/>
    <lineage>
        <taxon>Bacteria</taxon>
        <taxon>Bacillati</taxon>
        <taxon>Actinomycetota</taxon>
        <taxon>Actinomycetes</taxon>
        <taxon>Mycobacteriales</taxon>
        <taxon>Gordoniaceae</taxon>
        <taxon>Gordonia</taxon>
    </lineage>
</organism>
<evidence type="ECO:0000313" key="9">
    <source>
        <dbReference type="Proteomes" id="UP000001219"/>
    </source>
</evidence>
<evidence type="ECO:0000256" key="3">
    <source>
        <dbReference type="ARBA" id="ARBA00022475"/>
    </source>
</evidence>
<dbReference type="RefSeq" id="WP_012832592.1">
    <property type="nucleotide sequence ID" value="NC_013441.1"/>
</dbReference>
<gene>
    <name evidence="8" type="ordered locus">Gbro_0681</name>
</gene>
<feature type="transmembrane region" description="Helical" evidence="7">
    <location>
        <begin position="7"/>
        <end position="29"/>
    </location>
</feature>
<feature type="transmembrane region" description="Helical" evidence="7">
    <location>
        <begin position="81"/>
        <end position="101"/>
    </location>
</feature>
<dbReference type="Proteomes" id="UP000001219">
    <property type="component" value="Chromosome"/>
</dbReference>
<evidence type="ECO:0000256" key="6">
    <source>
        <dbReference type="ARBA" id="ARBA00023136"/>
    </source>
</evidence>
<dbReference type="GO" id="GO:0005886">
    <property type="term" value="C:plasma membrane"/>
    <property type="evidence" value="ECO:0007669"/>
    <property type="project" value="UniProtKB-SubCell"/>
</dbReference>
<keyword evidence="4 7" id="KW-0812">Transmembrane</keyword>
<name>D0L2B8_GORB4</name>
<dbReference type="KEGG" id="gbr:Gbro_0681"/>
<sequence>MDMLRDNLAHAAAFSIAGIVLLAVGFLALDLVTPGRLRQLVWLDHNRNATILAGSMVIGLSFVLVCSVIDTAGLVLWRAVLYTAIYAVLTIAVMMWSFVFIDWLTPGKLGTLLLDDAESGRHSADDAHPAGWISAAVFVGVGAIIGVTLIV</sequence>
<dbReference type="InterPro" id="IPR007140">
    <property type="entry name" value="DUF350"/>
</dbReference>
<dbReference type="OrthoDB" id="5191770at2"/>
<evidence type="ECO:0000256" key="7">
    <source>
        <dbReference type="SAM" id="Phobius"/>
    </source>
</evidence>
<dbReference type="AlphaFoldDB" id="D0L2B8"/>
<comment type="subcellular location">
    <subcellularLocation>
        <location evidence="1">Cell membrane</location>
        <topology evidence="1">Multi-pass membrane protein</topology>
    </subcellularLocation>
</comment>
<evidence type="ECO:0000313" key="8">
    <source>
        <dbReference type="EMBL" id="ACY20005.1"/>
    </source>
</evidence>
<keyword evidence="3" id="KW-1003">Cell membrane</keyword>
<feature type="transmembrane region" description="Helical" evidence="7">
    <location>
        <begin position="49"/>
        <end position="69"/>
    </location>
</feature>
<dbReference type="EMBL" id="CP001802">
    <property type="protein sequence ID" value="ACY20005.1"/>
    <property type="molecule type" value="Genomic_DNA"/>
</dbReference>
<dbReference type="eggNOG" id="ENOG5033238">
    <property type="taxonomic scope" value="Bacteria"/>
</dbReference>
<evidence type="ECO:0000256" key="4">
    <source>
        <dbReference type="ARBA" id="ARBA00022692"/>
    </source>
</evidence>
<keyword evidence="5 7" id="KW-1133">Transmembrane helix</keyword>
<evidence type="ECO:0000256" key="1">
    <source>
        <dbReference type="ARBA" id="ARBA00004651"/>
    </source>
</evidence>
<evidence type="ECO:0000256" key="2">
    <source>
        <dbReference type="ARBA" id="ARBA00005779"/>
    </source>
</evidence>
<evidence type="ECO:0008006" key="10">
    <source>
        <dbReference type="Google" id="ProtNLM"/>
    </source>
</evidence>
<reference evidence="9" key="1">
    <citation type="submission" date="2009-10" db="EMBL/GenBank/DDBJ databases">
        <title>The complete chromosome of Gordonia bronchialis DSM 43247.</title>
        <authorList>
            <consortium name="US DOE Joint Genome Institute (JGI-PGF)"/>
            <person name="Lucas S."/>
            <person name="Copeland A."/>
            <person name="Lapidus A."/>
            <person name="Glavina del Rio T."/>
            <person name="Dalin E."/>
            <person name="Tice H."/>
            <person name="Bruce D."/>
            <person name="Goodwin L."/>
            <person name="Pitluck S."/>
            <person name="Kyrpides N."/>
            <person name="Mavromatis K."/>
            <person name="Ivanova N."/>
            <person name="Ovchinnikova G."/>
            <person name="Saunders E."/>
            <person name="Brettin T."/>
            <person name="Detter J.C."/>
            <person name="Han C."/>
            <person name="Larimer F."/>
            <person name="Land M."/>
            <person name="Hauser L."/>
            <person name="Markowitz V."/>
            <person name="Cheng J.-F."/>
            <person name="Hugenholtz P."/>
            <person name="Woyke T."/>
            <person name="Wu D."/>
            <person name="Jando M."/>
            <person name="Schneider S."/>
            <person name="Goeker M."/>
            <person name="Klenk H.-P."/>
            <person name="Eisen J.A."/>
        </authorList>
    </citation>
    <scope>NUCLEOTIDE SEQUENCE [LARGE SCALE GENOMIC DNA]</scope>
    <source>
        <strain evidence="9">ATCC 25592 / DSM 43247 / BCRC 13721 / JCM 3198 / KCTC 3076 / NBRC 16047 / NCTC 10667</strain>
    </source>
</reference>
<dbReference type="HOGENOM" id="CLU_135044_0_0_11"/>